<accession>A0ABP0GE40</accession>
<feature type="transmembrane region" description="Helical" evidence="5">
    <location>
        <begin position="227"/>
        <end position="247"/>
    </location>
</feature>
<gene>
    <name evidence="7" type="ORF">CVLEPA_LOCUS20859</name>
</gene>
<feature type="transmembrane region" description="Helical" evidence="5">
    <location>
        <begin position="77"/>
        <end position="98"/>
    </location>
</feature>
<evidence type="ECO:0000256" key="5">
    <source>
        <dbReference type="SAM" id="Phobius"/>
    </source>
</evidence>
<evidence type="ECO:0000313" key="8">
    <source>
        <dbReference type="Proteomes" id="UP001642483"/>
    </source>
</evidence>
<protein>
    <recommendedName>
        <fullName evidence="6">Sugar phosphate transporter domain-containing protein</fullName>
    </recommendedName>
</protein>
<dbReference type="Proteomes" id="UP001642483">
    <property type="component" value="Unassembled WGS sequence"/>
</dbReference>
<dbReference type="PANTHER" id="PTHR11132">
    <property type="entry name" value="SOLUTE CARRIER FAMILY 35"/>
    <property type="match status" value="1"/>
</dbReference>
<feature type="domain" description="Sugar phosphate transporter" evidence="6">
    <location>
        <begin position="18"/>
        <end position="296"/>
    </location>
</feature>
<name>A0ABP0GE40_CLALP</name>
<feature type="transmembrane region" description="Helical" evidence="5">
    <location>
        <begin position="104"/>
        <end position="124"/>
    </location>
</feature>
<feature type="transmembrane region" description="Helical" evidence="5">
    <location>
        <begin position="252"/>
        <end position="274"/>
    </location>
</feature>
<keyword evidence="2 5" id="KW-0812">Transmembrane</keyword>
<feature type="transmembrane region" description="Helical" evidence="5">
    <location>
        <begin position="131"/>
        <end position="150"/>
    </location>
</feature>
<comment type="subcellular location">
    <subcellularLocation>
        <location evidence="1">Membrane</location>
        <topology evidence="1">Multi-pass membrane protein</topology>
    </subcellularLocation>
</comment>
<evidence type="ECO:0000256" key="3">
    <source>
        <dbReference type="ARBA" id="ARBA00022989"/>
    </source>
</evidence>
<feature type="transmembrane region" description="Helical" evidence="5">
    <location>
        <begin position="280"/>
        <end position="299"/>
    </location>
</feature>
<reference evidence="7 8" key="1">
    <citation type="submission" date="2024-02" db="EMBL/GenBank/DDBJ databases">
        <authorList>
            <person name="Daric V."/>
            <person name="Darras S."/>
        </authorList>
    </citation>
    <scope>NUCLEOTIDE SEQUENCE [LARGE SCALE GENOMIC DNA]</scope>
</reference>
<evidence type="ECO:0000259" key="6">
    <source>
        <dbReference type="Pfam" id="PF03151"/>
    </source>
</evidence>
<feature type="transmembrane region" description="Helical" evidence="5">
    <location>
        <begin position="190"/>
        <end position="207"/>
    </location>
</feature>
<feature type="transmembrane region" description="Helical" evidence="5">
    <location>
        <begin position="156"/>
        <end position="178"/>
    </location>
</feature>
<dbReference type="Pfam" id="PF03151">
    <property type="entry name" value="TPT"/>
    <property type="match status" value="1"/>
</dbReference>
<dbReference type="EMBL" id="CAWYQH010000108">
    <property type="protein sequence ID" value="CAK8688904.1"/>
    <property type="molecule type" value="Genomic_DNA"/>
</dbReference>
<proteinExistence type="predicted"/>
<keyword evidence="8" id="KW-1185">Reference proteome</keyword>
<dbReference type="InterPro" id="IPR050186">
    <property type="entry name" value="TPT_transporter"/>
</dbReference>
<evidence type="ECO:0000256" key="4">
    <source>
        <dbReference type="ARBA" id="ARBA00023136"/>
    </source>
</evidence>
<keyword evidence="4 5" id="KW-0472">Membrane</keyword>
<evidence type="ECO:0000313" key="7">
    <source>
        <dbReference type="EMBL" id="CAK8688904.1"/>
    </source>
</evidence>
<organism evidence="7 8">
    <name type="scientific">Clavelina lepadiformis</name>
    <name type="common">Light-bulb sea squirt</name>
    <name type="synonym">Ascidia lepadiformis</name>
    <dbReference type="NCBI Taxonomy" id="159417"/>
    <lineage>
        <taxon>Eukaryota</taxon>
        <taxon>Metazoa</taxon>
        <taxon>Chordata</taxon>
        <taxon>Tunicata</taxon>
        <taxon>Ascidiacea</taxon>
        <taxon>Aplousobranchia</taxon>
        <taxon>Clavelinidae</taxon>
        <taxon>Clavelina</taxon>
    </lineage>
</organism>
<evidence type="ECO:0000256" key="1">
    <source>
        <dbReference type="ARBA" id="ARBA00004141"/>
    </source>
</evidence>
<feature type="transmembrane region" description="Helical" evidence="5">
    <location>
        <begin position="47"/>
        <end position="70"/>
    </location>
</feature>
<comment type="caution">
    <text evidence="7">The sequence shown here is derived from an EMBL/GenBank/DDBJ whole genome shotgun (WGS) entry which is preliminary data.</text>
</comment>
<keyword evidence="3 5" id="KW-1133">Transmembrane helix</keyword>
<evidence type="ECO:0000256" key="2">
    <source>
        <dbReference type="ARBA" id="ARBA00022692"/>
    </source>
</evidence>
<feature type="transmembrane region" description="Helical" evidence="5">
    <location>
        <begin position="14"/>
        <end position="35"/>
    </location>
</feature>
<dbReference type="InterPro" id="IPR004853">
    <property type="entry name" value="Sugar_P_trans_dom"/>
</dbReference>
<sequence length="323" mass="36165">MSTLKISRVKSKRWLLIFLLMTINFVSSIAIVMLNKHMYLHREMPPMFLAGFQFLFTFVGLLFLIAASFFKVKSVSILKVVPLSIAFCSFVVFSNLSLKHNTIGTYQILKCLADPFTFLLQVIMYGKKYTVNVKLSLLTVLIGIIINYWSDVVLNVLGTMFGLIAVIACSLYYTWIGTTQETLQLDPSQLLFYQSSISALLLLAISVTIEYPELYSYFDKFDSIEMIYLTVSGLLALLVSTSVFYIINQTSVITYAVFCKLKICAVLVVGYVIFSEAMVIGQMVGVIITLIGTFSYTAAKLSEQGKSRSRLAGYSPTSSNQKN</sequence>